<dbReference type="SUPFAM" id="SSF49464">
    <property type="entry name" value="Carboxypeptidase regulatory domain-like"/>
    <property type="match status" value="1"/>
</dbReference>
<dbReference type="InterPro" id="IPR008969">
    <property type="entry name" value="CarboxyPept-like_regulatory"/>
</dbReference>
<sequence length="820" mass="93426">MLRSVFTLVLFVVSLSAHTQSYQVSGQVTDEQGNPVPFASIYKQQTGVGTAANSEGVFKLRLPAGNHALLIRAVGYRQAARQVVLDRDTTISVTLHAEAYMLDEVVIGQGEDPAYAIIRQAIRLRKQHLYEASPYTAHVYIKGVQRLLQAPEKFLGIDLNEIGQEIGLDSNRTGIVYLSESESRITVSPPDDFREEMISSKFSGNSRAFSFNRAADLKLNFYENHQPIVDGLSARPFVSPIADNALSYYRYRLLGTAEENGLTIHKIEVTPRRKAEPLYRGNLYIIEDQWRIYGLNLQLTKEAGINILDTLHIRQEYIPLEGGQWQPSSIRFDFAGGLLGFRVGGYFAAVYNDYVLSSALEKAKFNEVLRIGEGVNKRDSVYWAEHRPLPLTEEERIDYIRKDSLQRRRESKAYLDSVDRRSNRFKPQGFLLGGYTYRNRARRWRISTDGLATSVLFNTVEGLALNYGARYVKRVDTLLDREVTVYGNARYGFANKRFNGYLGTAFPLGKSLFNVSGGSNVQDLNNRGALPPLFNTISTAFVGRNYLKLYERTFATVNWRYTLPANVQLTASATWENRRWLPNSTRYTFWERNEPHLTSNNPFAPHNDVPLFDENQSFKLSVGALYDFGTKYETYPHRRVYLPSNWPTLSVNYTKGIAEVFGGDTDYDLVAARLHKTEIGLGMYGRASFDIRGGTFLNSKRLYYTDYRHFKGTQLFVSDQQLSTFLLLDYYRYSTAGSFVEAHGEYNLSTLLTSKVPLLRRLKLQEIIGVHYLHTSEIAHYGEGHVGLEWQRLRVMYARSFGAEADLRAKDAIRIGLRLF</sequence>
<dbReference type="OrthoDB" id="983143at2"/>
<accession>A0A1I3TA58</accession>
<name>A0A1I3TA58_9SPHI</name>
<dbReference type="STRING" id="1477437.SAMN05444682_11298"/>
<dbReference type="Pfam" id="PF13715">
    <property type="entry name" value="CarbopepD_reg_2"/>
    <property type="match status" value="1"/>
</dbReference>
<keyword evidence="3" id="KW-1185">Reference proteome</keyword>
<proteinExistence type="predicted"/>
<protein>
    <submittedName>
        <fullName evidence="2">CarboxypepD_reg-like domain-containing protein</fullName>
    </submittedName>
</protein>
<feature type="signal peptide" evidence="1">
    <location>
        <begin position="1"/>
        <end position="19"/>
    </location>
</feature>
<gene>
    <name evidence="2" type="ORF">SAMN05444682_11298</name>
</gene>
<reference evidence="2 3" key="1">
    <citation type="submission" date="2016-10" db="EMBL/GenBank/DDBJ databases">
        <authorList>
            <person name="de Groot N.N."/>
        </authorList>
    </citation>
    <scope>NUCLEOTIDE SEQUENCE [LARGE SCALE GENOMIC DNA]</scope>
    <source>
        <strain evidence="2 3">RK1</strain>
    </source>
</reference>
<dbReference type="Proteomes" id="UP000198670">
    <property type="component" value="Unassembled WGS sequence"/>
</dbReference>
<dbReference type="InterPro" id="IPR043741">
    <property type="entry name" value="DUF5686"/>
</dbReference>
<dbReference type="Pfam" id="PF18939">
    <property type="entry name" value="DUF5686"/>
    <property type="match status" value="1"/>
</dbReference>
<dbReference type="RefSeq" id="WP_090630711.1">
    <property type="nucleotide sequence ID" value="NZ_FOQO01000012.1"/>
</dbReference>
<evidence type="ECO:0000256" key="1">
    <source>
        <dbReference type="SAM" id="SignalP"/>
    </source>
</evidence>
<feature type="chain" id="PRO_5011762054" evidence="1">
    <location>
        <begin position="20"/>
        <end position="820"/>
    </location>
</feature>
<evidence type="ECO:0000313" key="3">
    <source>
        <dbReference type="Proteomes" id="UP000198670"/>
    </source>
</evidence>
<dbReference type="AlphaFoldDB" id="A0A1I3TA58"/>
<organism evidence="2 3">
    <name type="scientific">Parapedobacter indicus</name>
    <dbReference type="NCBI Taxonomy" id="1477437"/>
    <lineage>
        <taxon>Bacteria</taxon>
        <taxon>Pseudomonadati</taxon>
        <taxon>Bacteroidota</taxon>
        <taxon>Sphingobacteriia</taxon>
        <taxon>Sphingobacteriales</taxon>
        <taxon>Sphingobacteriaceae</taxon>
        <taxon>Parapedobacter</taxon>
    </lineage>
</organism>
<dbReference type="EMBL" id="FOQO01000012">
    <property type="protein sequence ID" value="SFJ67974.1"/>
    <property type="molecule type" value="Genomic_DNA"/>
</dbReference>
<evidence type="ECO:0000313" key="2">
    <source>
        <dbReference type="EMBL" id="SFJ67974.1"/>
    </source>
</evidence>
<dbReference type="Gene3D" id="2.60.40.1120">
    <property type="entry name" value="Carboxypeptidase-like, regulatory domain"/>
    <property type="match status" value="1"/>
</dbReference>
<keyword evidence="1" id="KW-0732">Signal</keyword>